<organism evidence="1">
    <name type="scientific">marine sediment metagenome</name>
    <dbReference type="NCBI Taxonomy" id="412755"/>
    <lineage>
        <taxon>unclassified sequences</taxon>
        <taxon>metagenomes</taxon>
        <taxon>ecological metagenomes</taxon>
    </lineage>
</organism>
<dbReference type="AlphaFoldDB" id="A0A0F9TIB1"/>
<comment type="caution">
    <text evidence="1">The sequence shown here is derived from an EMBL/GenBank/DDBJ whole genome shotgun (WGS) entry which is preliminary data.</text>
</comment>
<dbReference type="EMBL" id="LAZR01000254">
    <property type="protein sequence ID" value="KKN78974.1"/>
    <property type="molecule type" value="Genomic_DNA"/>
</dbReference>
<gene>
    <name evidence="1" type="ORF">LCGC14_0344500</name>
</gene>
<evidence type="ECO:0000313" key="1">
    <source>
        <dbReference type="EMBL" id="KKN78974.1"/>
    </source>
</evidence>
<proteinExistence type="predicted"/>
<sequence length="57" mass="6656">MELAGDAFFLSYLSSLTNNQLSRLIDWQDERISADPTSLDDAVSKKRLIWAEQRRRK</sequence>
<reference evidence="1" key="1">
    <citation type="journal article" date="2015" name="Nature">
        <title>Complex archaea that bridge the gap between prokaryotes and eukaryotes.</title>
        <authorList>
            <person name="Spang A."/>
            <person name="Saw J.H."/>
            <person name="Jorgensen S.L."/>
            <person name="Zaremba-Niedzwiedzka K."/>
            <person name="Martijn J."/>
            <person name="Lind A.E."/>
            <person name="van Eijk R."/>
            <person name="Schleper C."/>
            <person name="Guy L."/>
            <person name="Ettema T.J."/>
        </authorList>
    </citation>
    <scope>NUCLEOTIDE SEQUENCE</scope>
</reference>
<name>A0A0F9TIB1_9ZZZZ</name>
<protein>
    <submittedName>
        <fullName evidence="1">Uncharacterized protein</fullName>
    </submittedName>
</protein>
<accession>A0A0F9TIB1</accession>